<dbReference type="PANTHER" id="PTHR36852:SF1">
    <property type="entry name" value="PROTEIN GVPL 2"/>
    <property type="match status" value="1"/>
</dbReference>
<dbReference type="EMBL" id="LFML01000078">
    <property type="protein sequence ID" value="KMO96115.1"/>
    <property type="molecule type" value="Genomic_DNA"/>
</dbReference>
<dbReference type="OrthoDB" id="4864106at2"/>
<sequence>MALYVYSIIAADHPARLDTLTGVGAEPSALRLVHAGSLSAVVSDIDHEVRAKRRDLTAHQEVQEQLMADGTVLPMQFGYIAPDDPTVKEALQQGEGAYLDALERLKGAAEYHVRASQDEEELLREILGESAEARRLNDRIKAGDADPRLPLQLGELIAVEVRDRQEALAAGLVQALLPFAREHAIRPPADGDILNVSLLVPDDQKGRFLDAEGSLARQVNGVDFRFTGPLPPYSFV</sequence>
<dbReference type="RefSeq" id="WP_048478040.1">
    <property type="nucleotide sequence ID" value="NZ_JBIRUD010000003.1"/>
</dbReference>
<comment type="similarity">
    <text evidence="3">Belongs to the gas vesicle GvpF/GvpL family.</text>
</comment>
<dbReference type="GO" id="GO:0031411">
    <property type="term" value="C:gas vesicle"/>
    <property type="evidence" value="ECO:0007669"/>
    <property type="project" value="UniProtKB-SubCell"/>
</dbReference>
<evidence type="ECO:0000256" key="3">
    <source>
        <dbReference type="ARBA" id="ARBA00035643"/>
    </source>
</evidence>
<dbReference type="Proteomes" id="UP000035932">
    <property type="component" value="Unassembled WGS sequence"/>
</dbReference>
<keyword evidence="1" id="KW-0304">Gas vesicle</keyword>
<evidence type="ECO:0000256" key="1">
    <source>
        <dbReference type="ARBA" id="ARBA00022987"/>
    </source>
</evidence>
<evidence type="ECO:0000256" key="2">
    <source>
        <dbReference type="ARBA" id="ARBA00035108"/>
    </source>
</evidence>
<proteinExistence type="inferred from homology"/>
<dbReference type="GO" id="GO:0031412">
    <property type="term" value="P:gas vesicle organization"/>
    <property type="evidence" value="ECO:0007669"/>
    <property type="project" value="InterPro"/>
</dbReference>
<dbReference type="PATRIC" id="fig|66430.4.peg.6837"/>
<dbReference type="AlphaFoldDB" id="A0A0J6XJA5"/>
<accession>A0A0J6XJA5</accession>
<dbReference type="Pfam" id="PF06386">
    <property type="entry name" value="GvpL_GvpF"/>
    <property type="match status" value="1"/>
</dbReference>
<comment type="caution">
    <text evidence="4">The sequence shown here is derived from an EMBL/GenBank/DDBJ whole genome shotgun (WGS) entry which is preliminary data.</text>
</comment>
<comment type="subcellular location">
    <subcellularLocation>
        <location evidence="2">Gas vesicle</location>
    </subcellularLocation>
</comment>
<evidence type="ECO:0000313" key="5">
    <source>
        <dbReference type="Proteomes" id="UP000035932"/>
    </source>
</evidence>
<keyword evidence="5" id="KW-1185">Reference proteome</keyword>
<evidence type="ECO:0000313" key="4">
    <source>
        <dbReference type="EMBL" id="KMO96115.1"/>
    </source>
</evidence>
<dbReference type="InterPro" id="IPR009430">
    <property type="entry name" value="GvpL/GvpF"/>
</dbReference>
<gene>
    <name evidence="4" type="ORF">ACS04_20065</name>
</gene>
<dbReference type="STRING" id="66430.ACS04_20065"/>
<dbReference type="PANTHER" id="PTHR36852">
    <property type="entry name" value="PROTEIN GVPL 2"/>
    <property type="match status" value="1"/>
</dbReference>
<name>A0A0J6XJA5_9ACTN</name>
<protein>
    <submittedName>
        <fullName evidence="4">Gas vesicle protein</fullName>
    </submittedName>
</protein>
<reference evidence="4 5" key="1">
    <citation type="submission" date="2015-06" db="EMBL/GenBank/DDBJ databases">
        <title>Recapitulation of the evolution of biosynthetic gene clusters reveals hidden chemical diversity on bacterial genomes.</title>
        <authorList>
            <person name="Cruz-Morales P."/>
            <person name="Martinez-Guerrero C."/>
            <person name="Morales-Escalante M.A."/>
            <person name="Yanez-Guerra L.A."/>
            <person name="Kopp J.F."/>
            <person name="Feldmann J."/>
            <person name="Ramos-Aboites H.E."/>
            <person name="Barona-Gomez F."/>
        </authorList>
    </citation>
    <scope>NUCLEOTIDE SEQUENCE [LARGE SCALE GENOMIC DNA]</scope>
    <source>
        <strain evidence="4 5">ATCC 31245</strain>
    </source>
</reference>
<organism evidence="4 5">
    <name type="scientific">Streptomyces roseus</name>
    <dbReference type="NCBI Taxonomy" id="66430"/>
    <lineage>
        <taxon>Bacteria</taxon>
        <taxon>Bacillati</taxon>
        <taxon>Actinomycetota</taxon>
        <taxon>Actinomycetes</taxon>
        <taxon>Kitasatosporales</taxon>
        <taxon>Streptomycetaceae</taxon>
        <taxon>Streptomyces</taxon>
    </lineage>
</organism>